<dbReference type="WBParaSite" id="MCU_003467-RB">
    <property type="protein sequence ID" value="MCU_003467-RB"/>
    <property type="gene ID" value="MCU_003467"/>
</dbReference>
<dbReference type="AlphaFoldDB" id="A0A5K3EYA9"/>
<organism evidence="1">
    <name type="scientific">Mesocestoides corti</name>
    <name type="common">Flatworm</name>
    <dbReference type="NCBI Taxonomy" id="53468"/>
    <lineage>
        <taxon>Eukaryota</taxon>
        <taxon>Metazoa</taxon>
        <taxon>Spiralia</taxon>
        <taxon>Lophotrochozoa</taxon>
        <taxon>Platyhelminthes</taxon>
        <taxon>Cestoda</taxon>
        <taxon>Eucestoda</taxon>
        <taxon>Cyclophyllidea</taxon>
        <taxon>Mesocestoididae</taxon>
        <taxon>Mesocestoides</taxon>
    </lineage>
</organism>
<proteinExistence type="predicted"/>
<evidence type="ECO:0000313" key="1">
    <source>
        <dbReference type="WBParaSite" id="MCU_003467-RB"/>
    </source>
</evidence>
<accession>A0A5K3EYA9</accession>
<reference evidence="1" key="1">
    <citation type="submission" date="2019-11" db="UniProtKB">
        <authorList>
            <consortium name="WormBaseParasite"/>
        </authorList>
    </citation>
    <scope>IDENTIFICATION</scope>
</reference>
<protein>
    <submittedName>
        <fullName evidence="1">Protein salvador homolog 1</fullName>
    </submittedName>
</protein>
<name>A0A5K3EYA9_MESCO</name>
<sequence>MENSCKTSSLRCYVTQLENEISEVEKVISFKTNILKWAIKSDNLEMCLNLAQIIIMKTDELQMLNDVHRHILNWQMSTSEVLHSRYEEKIIQKFKTAFHLMEEVPTAASYAAFNQLASVFTGNNTHLYDTFKWRPISLNEKKSYIKKFIEETCAEMRVPERIYKVVFEDDDRPRQKMAASNTKTILSEDRRPSSMEILGSPTPPPKPSTSVHRTFFQENVNSKSCVQSDMQPQQKTLSAVQISFDQTDRKSAKVEPLSALLESAQTPEKNHLPFGNLTDEQQNLTYPRIRVRKPANQTEIPKLPWYYRKLSQPNLWLQRSSDNNNVARCSSATFGVDMSTTPSPSLEEPTPLTPVEEHIYRTSLSQNVEEIPPIQIRSSTEDAKWENTDSLRKFLDVSGRSRAADKHPPVIQTRNSVESPRPNCFPPLQLLTQLRQQEFESVKAWLSRTESQLWLYLKPTCREYEVILRWLLSCGRRGGESVTASTSLTLNELLLQLTERDDCPTNKSVTSVLYENTN</sequence>